<sequence>MSYHSLIFDLDGTLTDPLTGIVRCMNYALSSHDHQPRSEQEIKPYIGPPLEIALSDLSGSKDEAHIKELIATYRERYGELGYAENVVYEGIYDLLDTLQEQGFRMGVCTSKFEKYAIKVLEKFELDKYFRFVSGSGAYGTAKSDQLQELLDTKIVLDSSLMIGDRYIDLTSAHKVGLRSAGVLWGYGSEDELAAEKPEFIAESPVQLGKAVIGNNK</sequence>
<comment type="caution">
    <text evidence="1">The sequence shown here is derived from an EMBL/GenBank/DDBJ whole genome shotgun (WGS) entry which is preliminary data.</text>
</comment>
<dbReference type="Gene3D" id="3.40.50.1000">
    <property type="entry name" value="HAD superfamily/HAD-like"/>
    <property type="match status" value="1"/>
</dbReference>
<dbReference type="AlphaFoldDB" id="A0A2A4XFP4"/>
<dbReference type="EMBL" id="NVUL01000007">
    <property type="protein sequence ID" value="PCI80949.1"/>
    <property type="molecule type" value="Genomic_DNA"/>
</dbReference>
<dbReference type="SUPFAM" id="SSF56784">
    <property type="entry name" value="HAD-like"/>
    <property type="match status" value="1"/>
</dbReference>
<dbReference type="InterPro" id="IPR036412">
    <property type="entry name" value="HAD-like_sf"/>
</dbReference>
<dbReference type="InterPro" id="IPR023214">
    <property type="entry name" value="HAD_sf"/>
</dbReference>
<dbReference type="PANTHER" id="PTHR43434">
    <property type="entry name" value="PHOSPHOGLYCOLATE PHOSPHATASE"/>
    <property type="match status" value="1"/>
</dbReference>
<dbReference type="Proteomes" id="UP000218767">
    <property type="component" value="Unassembled WGS sequence"/>
</dbReference>
<dbReference type="SFLD" id="SFLDG01129">
    <property type="entry name" value="C1.5:_HAD__Beta-PGM__Phosphata"/>
    <property type="match status" value="1"/>
</dbReference>
<dbReference type="Pfam" id="PF13419">
    <property type="entry name" value="HAD_2"/>
    <property type="match status" value="1"/>
</dbReference>
<name>A0A2A4XFP4_9GAMM</name>
<dbReference type="GO" id="GO:0016787">
    <property type="term" value="F:hydrolase activity"/>
    <property type="evidence" value="ECO:0007669"/>
    <property type="project" value="UniProtKB-KW"/>
</dbReference>
<dbReference type="InterPro" id="IPR050155">
    <property type="entry name" value="HAD-like_hydrolase_sf"/>
</dbReference>
<dbReference type="SFLD" id="SFLDS00003">
    <property type="entry name" value="Haloacid_Dehalogenase"/>
    <property type="match status" value="1"/>
</dbReference>
<evidence type="ECO:0000313" key="2">
    <source>
        <dbReference type="Proteomes" id="UP000218767"/>
    </source>
</evidence>
<gene>
    <name evidence="1" type="ORF">COB20_02315</name>
</gene>
<evidence type="ECO:0000313" key="1">
    <source>
        <dbReference type="EMBL" id="PCI80949.1"/>
    </source>
</evidence>
<dbReference type="Gene3D" id="1.10.150.240">
    <property type="entry name" value="Putative phosphatase, domain 2"/>
    <property type="match status" value="1"/>
</dbReference>
<accession>A0A2A4XFP4</accession>
<dbReference type="InterPro" id="IPR041492">
    <property type="entry name" value="HAD_2"/>
</dbReference>
<dbReference type="GO" id="GO:0004713">
    <property type="term" value="F:protein tyrosine kinase activity"/>
    <property type="evidence" value="ECO:0007669"/>
    <property type="project" value="TreeGrafter"/>
</dbReference>
<dbReference type="GO" id="GO:0005829">
    <property type="term" value="C:cytosol"/>
    <property type="evidence" value="ECO:0007669"/>
    <property type="project" value="TreeGrafter"/>
</dbReference>
<dbReference type="PANTHER" id="PTHR43434:SF20">
    <property type="entry name" value="5'-NUCLEOTIDASE"/>
    <property type="match status" value="1"/>
</dbReference>
<protein>
    <submittedName>
        <fullName evidence="1">HAD family hydrolase</fullName>
    </submittedName>
</protein>
<dbReference type="InterPro" id="IPR023198">
    <property type="entry name" value="PGP-like_dom2"/>
</dbReference>
<organism evidence="1 2">
    <name type="scientific">SAR86 cluster bacterium</name>
    <dbReference type="NCBI Taxonomy" id="2030880"/>
    <lineage>
        <taxon>Bacteria</taxon>
        <taxon>Pseudomonadati</taxon>
        <taxon>Pseudomonadota</taxon>
        <taxon>Gammaproteobacteria</taxon>
        <taxon>SAR86 cluster</taxon>
    </lineage>
</organism>
<reference evidence="2" key="1">
    <citation type="submission" date="2017-08" db="EMBL/GenBank/DDBJ databases">
        <title>A dynamic microbial community with high functional redundancy inhabits the cold, oxic subseafloor aquifer.</title>
        <authorList>
            <person name="Tully B.J."/>
            <person name="Wheat C.G."/>
            <person name="Glazer B.T."/>
            <person name="Huber J.A."/>
        </authorList>
    </citation>
    <scope>NUCLEOTIDE SEQUENCE [LARGE SCALE GENOMIC DNA]</scope>
</reference>
<proteinExistence type="predicted"/>
<keyword evidence="1" id="KW-0378">Hydrolase</keyword>